<proteinExistence type="predicted"/>
<feature type="compositionally biased region" description="Low complexity" evidence="1">
    <location>
        <begin position="230"/>
        <end position="245"/>
    </location>
</feature>
<feature type="compositionally biased region" description="Polar residues" evidence="1">
    <location>
        <begin position="191"/>
        <end position="215"/>
    </location>
</feature>
<gene>
    <name evidence="3" type="ORF">NCTC13489_01688</name>
</gene>
<dbReference type="AlphaFoldDB" id="A0A3S4UYL1"/>
<protein>
    <recommendedName>
        <fullName evidence="5">DUF3300 domain-containing protein</fullName>
    </recommendedName>
</protein>
<sequence>MKKILLGFSVFLMALVSAQNYPDYSQNNNNYGNGNYYGDADDQFYFPDDYYYEYPSDYYSNDLYRGYYDDYRQSIYDVNWNRFFASHRLSPWQVQQIMMLNDSFSSYSAWNSAYRYNPDRWYYDRFYAMQRILGPNLFIVFQNNYYNGYNPVIYYQNYNRNHYARNIYVIPRYRQTNINVYRVNKVQYHQTNPRQNIGFNETQRTGQTVNNNGSRDNGFRNDGLKTDNTSRSNSIRSSNDSQRSNTMRTESSNTRNNSIRTQSQAPTVNGGFRNDTGSRNESLRTTAPARKVESAPRNSTRQNTESRTPSSSSRNSGQSFTTR</sequence>
<feature type="compositionally biased region" description="Low complexity" evidence="1">
    <location>
        <begin position="305"/>
        <end position="323"/>
    </location>
</feature>
<evidence type="ECO:0000256" key="1">
    <source>
        <dbReference type="SAM" id="MobiDB-lite"/>
    </source>
</evidence>
<evidence type="ECO:0000313" key="3">
    <source>
        <dbReference type="EMBL" id="VEH99728.1"/>
    </source>
</evidence>
<evidence type="ECO:0000256" key="2">
    <source>
        <dbReference type="SAM" id="SignalP"/>
    </source>
</evidence>
<evidence type="ECO:0000313" key="4">
    <source>
        <dbReference type="Proteomes" id="UP000270036"/>
    </source>
</evidence>
<dbReference type="EMBL" id="LR134441">
    <property type="protein sequence ID" value="VEH99728.1"/>
    <property type="molecule type" value="Genomic_DNA"/>
</dbReference>
<dbReference type="KEGG" id="cant:NCTC13489_01688"/>
<accession>A0A3S4UYL1</accession>
<evidence type="ECO:0008006" key="5">
    <source>
        <dbReference type="Google" id="ProtNLM"/>
    </source>
</evidence>
<feature type="signal peptide" evidence="2">
    <location>
        <begin position="1"/>
        <end position="18"/>
    </location>
</feature>
<keyword evidence="2" id="KW-0732">Signal</keyword>
<organism evidence="3 4">
    <name type="scientific">Kaistella antarctica</name>
    <dbReference type="NCBI Taxonomy" id="266748"/>
    <lineage>
        <taxon>Bacteria</taxon>
        <taxon>Pseudomonadati</taxon>
        <taxon>Bacteroidota</taxon>
        <taxon>Flavobacteriia</taxon>
        <taxon>Flavobacteriales</taxon>
        <taxon>Weeksellaceae</taxon>
        <taxon>Chryseobacterium group</taxon>
        <taxon>Kaistella</taxon>
    </lineage>
</organism>
<feature type="region of interest" description="Disordered" evidence="1">
    <location>
        <begin position="191"/>
        <end position="323"/>
    </location>
</feature>
<name>A0A3S4UYL1_9FLAO</name>
<reference evidence="3 4" key="1">
    <citation type="submission" date="2018-12" db="EMBL/GenBank/DDBJ databases">
        <authorList>
            <consortium name="Pathogen Informatics"/>
        </authorList>
    </citation>
    <scope>NUCLEOTIDE SEQUENCE [LARGE SCALE GENOMIC DNA]</scope>
    <source>
        <strain evidence="3 4">NCTC13489</strain>
    </source>
</reference>
<feature type="compositionally biased region" description="Polar residues" evidence="1">
    <location>
        <begin position="246"/>
        <end position="267"/>
    </location>
</feature>
<feature type="chain" id="PRO_5018745620" description="DUF3300 domain-containing protein" evidence="2">
    <location>
        <begin position="19"/>
        <end position="323"/>
    </location>
</feature>
<dbReference type="Proteomes" id="UP000270036">
    <property type="component" value="Chromosome"/>
</dbReference>
<dbReference type="RefSeq" id="WP_074726744.1">
    <property type="nucleotide sequence ID" value="NZ_FOIX01000004.1"/>
</dbReference>